<dbReference type="AlphaFoldDB" id="A0A9J6P3F8"/>
<evidence type="ECO:0000313" key="1">
    <source>
        <dbReference type="EMBL" id="MCM1990593.1"/>
    </source>
</evidence>
<name>A0A9J6P3F8_9CLOT</name>
<comment type="caution">
    <text evidence="1">The sequence shown here is derived from an EMBL/GenBank/DDBJ whole genome shotgun (WGS) entry which is preliminary data.</text>
</comment>
<sequence>MGNISERGVGMKLCEFLSLSGEDVECFADCPFYRWDENDGICPFEEEERLKVFEMNDNIEYLKNKYPGAF</sequence>
<gene>
    <name evidence="1" type="ORF">KDK92_12745</name>
</gene>
<protein>
    <submittedName>
        <fullName evidence="1">Uncharacterized protein</fullName>
    </submittedName>
</protein>
<reference evidence="1" key="2">
    <citation type="submission" date="2021-04" db="EMBL/GenBank/DDBJ databases">
        <authorList>
            <person name="Dong X."/>
        </authorList>
    </citation>
    <scope>NUCLEOTIDE SEQUENCE</scope>
    <source>
        <strain evidence="1">ZWT</strain>
    </source>
</reference>
<accession>A0A9J6P3F8</accession>
<evidence type="ECO:0000313" key="2">
    <source>
        <dbReference type="Proteomes" id="UP001056429"/>
    </source>
</evidence>
<dbReference type="EMBL" id="JAGSOJ010000002">
    <property type="protein sequence ID" value="MCM1990593.1"/>
    <property type="molecule type" value="Genomic_DNA"/>
</dbReference>
<organism evidence="1 2">
    <name type="scientific">Oceanirhabdus seepicola</name>
    <dbReference type="NCBI Taxonomy" id="2828781"/>
    <lineage>
        <taxon>Bacteria</taxon>
        <taxon>Bacillati</taxon>
        <taxon>Bacillota</taxon>
        <taxon>Clostridia</taxon>
        <taxon>Eubacteriales</taxon>
        <taxon>Clostridiaceae</taxon>
        <taxon>Oceanirhabdus</taxon>
    </lineage>
</organism>
<dbReference type="Proteomes" id="UP001056429">
    <property type="component" value="Unassembled WGS sequence"/>
</dbReference>
<proteinExistence type="predicted"/>
<dbReference type="RefSeq" id="WP_250859656.1">
    <property type="nucleotide sequence ID" value="NZ_JAGSOJ010000002.1"/>
</dbReference>
<keyword evidence="2" id="KW-1185">Reference proteome</keyword>
<reference evidence="1" key="1">
    <citation type="journal article" date="2021" name="mSystems">
        <title>Bacteria and Archaea Synergistically Convert Glycine Betaine to Biogenic Methane in the Formosa Cold Seep of the South China Sea.</title>
        <authorList>
            <person name="Li L."/>
            <person name="Zhang W."/>
            <person name="Zhang S."/>
            <person name="Song L."/>
            <person name="Sun Q."/>
            <person name="Zhang H."/>
            <person name="Xiang H."/>
            <person name="Dong X."/>
        </authorList>
    </citation>
    <scope>NUCLEOTIDE SEQUENCE</scope>
    <source>
        <strain evidence="1">ZWT</strain>
    </source>
</reference>